<dbReference type="OrthoDB" id="1432753at2759"/>
<gene>
    <name evidence="2" type="ORF">HRI_004899000</name>
</gene>
<dbReference type="PANTHER" id="PTHR33710">
    <property type="entry name" value="BNAC02G09200D PROTEIN"/>
    <property type="match status" value="1"/>
</dbReference>
<comment type="caution">
    <text evidence="2">The sequence shown here is derived from an EMBL/GenBank/DDBJ whole genome shotgun (WGS) entry which is preliminary data.</text>
</comment>
<keyword evidence="3" id="KW-1185">Reference proteome</keyword>
<sequence>MNLAILSWNVRGLGRPEKSRAVTTVVRKSKAQMVFLQETKLDAGKTRLYERLKGNKYGNLECVGVDGAAGGMAILWEPNFFNLDTKSSSSRYIALVGSLVQNRVQIGFINVYAPNDQHERKNFWLQLEGLIESLDVPVIVGGDFNAVKSVEEKWGATASSTSMGDFNSFIDRCNLMDLNMEDGIFTWFRGGTSLAASRIDRFLISPEIAAKFPNLRQKCLSRSVSDHNPVLLEDNKISREPQPFKWFSHWADDPNYVEMVKATIKRSCGGKVPGLLRNIKRATRIWDKQRRTNKTMSIPKLEKLIEEREKKLLSSNQNSVDWVEIRRLRSELWRRLGNEEREWL</sequence>
<dbReference type="GO" id="GO:0003824">
    <property type="term" value="F:catalytic activity"/>
    <property type="evidence" value="ECO:0007669"/>
    <property type="project" value="InterPro"/>
</dbReference>
<accession>A0A9W7JGC9</accession>
<dbReference type="InterPro" id="IPR005135">
    <property type="entry name" value="Endo/exonuclease/phosphatase"/>
</dbReference>
<dbReference type="Pfam" id="PF03372">
    <property type="entry name" value="Exo_endo_phos"/>
    <property type="match status" value="1"/>
</dbReference>
<dbReference type="Gene3D" id="3.60.10.10">
    <property type="entry name" value="Endonuclease/exonuclease/phosphatase"/>
    <property type="match status" value="1"/>
</dbReference>
<dbReference type="Proteomes" id="UP001165190">
    <property type="component" value="Unassembled WGS sequence"/>
</dbReference>
<dbReference type="EMBL" id="BSYR01000063">
    <property type="protein sequence ID" value="GMJ12298.1"/>
    <property type="molecule type" value="Genomic_DNA"/>
</dbReference>
<evidence type="ECO:0000259" key="1">
    <source>
        <dbReference type="Pfam" id="PF03372"/>
    </source>
</evidence>
<evidence type="ECO:0000313" key="2">
    <source>
        <dbReference type="EMBL" id="GMJ12298.1"/>
    </source>
</evidence>
<organism evidence="2 3">
    <name type="scientific">Hibiscus trionum</name>
    <name type="common">Flower of an hour</name>
    <dbReference type="NCBI Taxonomy" id="183268"/>
    <lineage>
        <taxon>Eukaryota</taxon>
        <taxon>Viridiplantae</taxon>
        <taxon>Streptophyta</taxon>
        <taxon>Embryophyta</taxon>
        <taxon>Tracheophyta</taxon>
        <taxon>Spermatophyta</taxon>
        <taxon>Magnoliopsida</taxon>
        <taxon>eudicotyledons</taxon>
        <taxon>Gunneridae</taxon>
        <taxon>Pentapetalae</taxon>
        <taxon>rosids</taxon>
        <taxon>malvids</taxon>
        <taxon>Malvales</taxon>
        <taxon>Malvaceae</taxon>
        <taxon>Malvoideae</taxon>
        <taxon>Hibiscus</taxon>
    </lineage>
</organism>
<evidence type="ECO:0000313" key="3">
    <source>
        <dbReference type="Proteomes" id="UP001165190"/>
    </source>
</evidence>
<feature type="domain" description="Endonuclease/exonuclease/phosphatase" evidence="1">
    <location>
        <begin position="6"/>
        <end position="227"/>
    </location>
</feature>
<protein>
    <recommendedName>
        <fullName evidence="1">Endonuclease/exonuclease/phosphatase domain-containing protein</fullName>
    </recommendedName>
</protein>
<dbReference type="PANTHER" id="PTHR33710:SF64">
    <property type="entry name" value="ENDONUCLEASE_EXONUCLEASE_PHOSPHATASE DOMAIN-CONTAINING PROTEIN"/>
    <property type="match status" value="1"/>
</dbReference>
<proteinExistence type="predicted"/>
<dbReference type="AlphaFoldDB" id="A0A9W7JGC9"/>
<reference evidence="2" key="1">
    <citation type="submission" date="2023-05" db="EMBL/GenBank/DDBJ databases">
        <title>Genome and transcriptome analyses reveal genes involved in the formation of fine ridges on petal epidermal cells in Hibiscus trionum.</title>
        <authorList>
            <person name="Koshimizu S."/>
            <person name="Masuda S."/>
            <person name="Ishii T."/>
            <person name="Shirasu K."/>
            <person name="Hoshino A."/>
            <person name="Arita M."/>
        </authorList>
    </citation>
    <scope>NUCLEOTIDE SEQUENCE</scope>
    <source>
        <strain evidence="2">Hamamatsu line</strain>
    </source>
</reference>
<dbReference type="SUPFAM" id="SSF56219">
    <property type="entry name" value="DNase I-like"/>
    <property type="match status" value="1"/>
</dbReference>
<name>A0A9W7JGC9_HIBTR</name>
<dbReference type="InterPro" id="IPR036691">
    <property type="entry name" value="Endo/exonu/phosph_ase_sf"/>
</dbReference>